<feature type="transmembrane region" description="Helical" evidence="1">
    <location>
        <begin position="125"/>
        <end position="145"/>
    </location>
</feature>
<dbReference type="OrthoDB" id="4412667at2"/>
<dbReference type="EMBL" id="WBJZ01000010">
    <property type="protein sequence ID" value="KAB1656855.1"/>
    <property type="molecule type" value="Genomic_DNA"/>
</dbReference>
<accession>A0A7J5BRI2</accession>
<protein>
    <submittedName>
        <fullName evidence="2">DUF1772 domain-containing protein</fullName>
    </submittedName>
</protein>
<proteinExistence type="predicted"/>
<organism evidence="2 3">
    <name type="scientific">Pseudoclavibacter chungangensis</name>
    <dbReference type="NCBI Taxonomy" id="587635"/>
    <lineage>
        <taxon>Bacteria</taxon>
        <taxon>Bacillati</taxon>
        <taxon>Actinomycetota</taxon>
        <taxon>Actinomycetes</taxon>
        <taxon>Micrococcales</taxon>
        <taxon>Microbacteriaceae</taxon>
        <taxon>Pseudoclavibacter</taxon>
    </lineage>
</organism>
<evidence type="ECO:0000313" key="2">
    <source>
        <dbReference type="EMBL" id="KAB1656855.1"/>
    </source>
</evidence>
<feature type="transmembrane region" description="Helical" evidence="1">
    <location>
        <begin position="75"/>
        <end position="95"/>
    </location>
</feature>
<dbReference type="InterPro" id="IPR013901">
    <property type="entry name" value="Anthrone_oxy"/>
</dbReference>
<sequence>MTPLQLAAVLVVGFVGSAEFGSAAFVHPVIRRLAPDDQLVFEKGLLRTFGRVMPVGMTAAAALGVAAAIATPTPLLVTAATSLAVALVVTIVGNVPINLRTGRMTETTASDSFIRMRRRWDVFQVARASLQLLGFVLLALGLTAWT</sequence>
<keyword evidence="3" id="KW-1185">Reference proteome</keyword>
<keyword evidence="1" id="KW-0472">Membrane</keyword>
<dbReference type="AlphaFoldDB" id="A0A7J5BRI2"/>
<gene>
    <name evidence="2" type="ORF">F8O01_09410</name>
</gene>
<feature type="transmembrane region" description="Helical" evidence="1">
    <location>
        <begin position="6"/>
        <end position="27"/>
    </location>
</feature>
<dbReference type="Proteomes" id="UP000467240">
    <property type="component" value="Unassembled WGS sequence"/>
</dbReference>
<keyword evidence="1" id="KW-0812">Transmembrane</keyword>
<dbReference type="RefSeq" id="WP_158040607.1">
    <property type="nucleotide sequence ID" value="NZ_JACCFV010000001.1"/>
</dbReference>
<feature type="transmembrane region" description="Helical" evidence="1">
    <location>
        <begin position="48"/>
        <end position="69"/>
    </location>
</feature>
<reference evidence="2 3" key="1">
    <citation type="submission" date="2019-09" db="EMBL/GenBank/DDBJ databases">
        <title>Phylogeny of genus Pseudoclavibacter and closely related genus.</title>
        <authorList>
            <person name="Li Y."/>
        </authorList>
    </citation>
    <scope>NUCLEOTIDE SEQUENCE [LARGE SCALE GENOMIC DNA]</scope>
    <source>
        <strain evidence="2 3">DSM 23821</strain>
    </source>
</reference>
<name>A0A7J5BRI2_9MICO</name>
<evidence type="ECO:0000256" key="1">
    <source>
        <dbReference type="SAM" id="Phobius"/>
    </source>
</evidence>
<evidence type="ECO:0000313" key="3">
    <source>
        <dbReference type="Proteomes" id="UP000467240"/>
    </source>
</evidence>
<dbReference type="Pfam" id="PF08592">
    <property type="entry name" value="Anthrone_oxy"/>
    <property type="match status" value="1"/>
</dbReference>
<keyword evidence="1" id="KW-1133">Transmembrane helix</keyword>
<comment type="caution">
    <text evidence="2">The sequence shown here is derived from an EMBL/GenBank/DDBJ whole genome shotgun (WGS) entry which is preliminary data.</text>
</comment>